<dbReference type="Proteomes" id="UP000309174">
    <property type="component" value="Unassembled WGS sequence"/>
</dbReference>
<comment type="caution">
    <text evidence="1">The sequence shown here is derived from an EMBL/GenBank/DDBJ whole genome shotgun (WGS) entry which is preliminary data.</text>
</comment>
<organism evidence="1 2">
    <name type="scientific">Actinomadura soli</name>
    <dbReference type="NCBI Taxonomy" id="2508997"/>
    <lineage>
        <taxon>Bacteria</taxon>
        <taxon>Bacillati</taxon>
        <taxon>Actinomycetota</taxon>
        <taxon>Actinomycetes</taxon>
        <taxon>Streptosporangiales</taxon>
        <taxon>Thermomonosporaceae</taxon>
        <taxon>Actinomadura</taxon>
    </lineage>
</organism>
<proteinExistence type="predicted"/>
<name>A0A5C4JEI3_9ACTN</name>
<evidence type="ECO:0000313" key="2">
    <source>
        <dbReference type="Proteomes" id="UP000309174"/>
    </source>
</evidence>
<keyword evidence="2" id="KW-1185">Reference proteome</keyword>
<sequence length="163" mass="17432">MNTSPEALTAALAALGVDPAEHVTDPMGGTAEPVGDRFRAVHLAALLARAATEAAYQEAYRLASGSIGDWFEANKAASPQQYSLTVEERSWAAVGYQVWLARERLMELLGESEDPLLEAAENTLSTGMVMLGIRPEHGIDVPQFVDRLETILGLISKAAAARP</sequence>
<dbReference type="EMBL" id="VCKW01000041">
    <property type="protein sequence ID" value="TMR03381.1"/>
    <property type="molecule type" value="Genomic_DNA"/>
</dbReference>
<gene>
    <name evidence="1" type="ORF">ETD83_10760</name>
</gene>
<reference evidence="1 2" key="1">
    <citation type="submission" date="2019-05" db="EMBL/GenBank/DDBJ databases">
        <title>Draft genome sequence of Actinomadura sp. 14C53.</title>
        <authorList>
            <person name="Saricaoglu S."/>
            <person name="Isik K."/>
        </authorList>
    </citation>
    <scope>NUCLEOTIDE SEQUENCE [LARGE SCALE GENOMIC DNA]</scope>
    <source>
        <strain evidence="1 2">14C53</strain>
    </source>
</reference>
<evidence type="ECO:0000313" key="1">
    <source>
        <dbReference type="EMBL" id="TMR03381.1"/>
    </source>
</evidence>
<dbReference type="AlphaFoldDB" id="A0A5C4JEI3"/>
<dbReference type="RefSeq" id="WP_138644932.1">
    <property type="nucleotide sequence ID" value="NZ_VCKW01000041.1"/>
</dbReference>
<accession>A0A5C4JEI3</accession>
<protein>
    <submittedName>
        <fullName evidence="1">Uncharacterized protein</fullName>
    </submittedName>
</protein>